<keyword evidence="4" id="KW-1185">Reference proteome</keyword>
<protein>
    <submittedName>
        <fullName evidence="2">Uncharacterized protein</fullName>
    </submittedName>
</protein>
<dbReference type="EMBL" id="JAOPKB010000005">
    <property type="protein sequence ID" value="MCU4973411.1"/>
    <property type="molecule type" value="Genomic_DNA"/>
</dbReference>
<dbReference type="AlphaFoldDB" id="A0AAP2YXJ1"/>
<proteinExistence type="predicted"/>
<reference evidence="2 4" key="1">
    <citation type="submission" date="2022-09" db="EMBL/GenBank/DDBJ databases">
        <title>Enrichment on poylsaccharides allowed isolation of novel metabolic and taxonomic groups of Haloarchaea.</title>
        <authorList>
            <person name="Sorokin D.Y."/>
            <person name="Elcheninov A.G."/>
            <person name="Khizhniak T.V."/>
            <person name="Kolganova T.V."/>
            <person name="Kublanov I.V."/>
        </authorList>
    </citation>
    <scope>NUCLEOTIDE SEQUENCE</scope>
    <source>
        <strain evidence="3 4">AArc-m2/3/4</strain>
        <strain evidence="2">AArc-xg1-1</strain>
    </source>
</reference>
<feature type="compositionally biased region" description="Acidic residues" evidence="1">
    <location>
        <begin position="28"/>
        <end position="45"/>
    </location>
</feature>
<evidence type="ECO:0000313" key="5">
    <source>
        <dbReference type="Proteomes" id="UP001321018"/>
    </source>
</evidence>
<dbReference type="EMBL" id="JAOPKA010000004">
    <property type="protein sequence ID" value="MCU4741372.1"/>
    <property type="molecule type" value="Genomic_DNA"/>
</dbReference>
<dbReference type="RefSeq" id="WP_338003212.1">
    <property type="nucleotide sequence ID" value="NZ_JAOPKA010000004.1"/>
</dbReference>
<evidence type="ECO:0000313" key="2">
    <source>
        <dbReference type="EMBL" id="MCU4741372.1"/>
    </source>
</evidence>
<name>A0AAP2YXJ1_9EURY</name>
<sequence>MVDRSRRTFVATTRAGGLTVLVAGRSDDTDDLTEIEGDGFEDDTGGDPNQSL</sequence>
<gene>
    <name evidence="3" type="ORF">OB955_11735</name>
    <name evidence="2" type="ORF">OB960_08150</name>
</gene>
<evidence type="ECO:0000256" key="1">
    <source>
        <dbReference type="SAM" id="MobiDB-lite"/>
    </source>
</evidence>
<dbReference type="Proteomes" id="UP001320972">
    <property type="component" value="Unassembled WGS sequence"/>
</dbReference>
<accession>A0AAP2YXJ1</accession>
<evidence type="ECO:0000313" key="3">
    <source>
        <dbReference type="EMBL" id="MCU4973411.1"/>
    </source>
</evidence>
<dbReference type="Proteomes" id="UP001321018">
    <property type="component" value="Unassembled WGS sequence"/>
</dbReference>
<feature type="region of interest" description="Disordered" evidence="1">
    <location>
        <begin position="26"/>
        <end position="52"/>
    </location>
</feature>
<evidence type="ECO:0000313" key="4">
    <source>
        <dbReference type="Proteomes" id="UP001320972"/>
    </source>
</evidence>
<organism evidence="2 5">
    <name type="scientific">Natronoglomus mannanivorans</name>
    <dbReference type="NCBI Taxonomy" id="2979990"/>
    <lineage>
        <taxon>Archaea</taxon>
        <taxon>Methanobacteriati</taxon>
        <taxon>Methanobacteriota</taxon>
        <taxon>Stenosarchaea group</taxon>
        <taxon>Halobacteria</taxon>
        <taxon>Halobacteriales</taxon>
        <taxon>Natrialbaceae</taxon>
        <taxon>Natronoglomus</taxon>
    </lineage>
</organism>
<comment type="caution">
    <text evidence="2">The sequence shown here is derived from an EMBL/GenBank/DDBJ whole genome shotgun (WGS) entry which is preliminary data.</text>
</comment>